<dbReference type="SUPFAM" id="SSF49265">
    <property type="entry name" value="Fibronectin type III"/>
    <property type="match status" value="1"/>
</dbReference>
<keyword evidence="1" id="KW-0732">Signal</keyword>
<sequence length="497" mass="54983">MNIIFKYFALIVLLALCACSEDTVGESITGNISGKVVEESSNEPIENVKITTSPASSTVFTDENGDFFLSEVIVDQYSVKAEIEDYATAFEAVTVTEGATSNVAFEMVMSGANNRQPSTPEPISPEDNATGLDITVDFVWQASDPENDELTYQLELRNSADDEVRTFENISDTTYTVEGLNYGYKYFWQVKVSDSINDPVLSPLYSFETSELPESRYLFVRQINGNNVIFSSNDEGDELQLTSSSVNSFRPRRNNATNKIAFLRTVGGRTQLFTMMLDGTNEFQVTSEIPVNGYDLEKLGFSWANDGNSLLYPNFGNLYSVNATGGGTQKIYTTANGKFITDVTASEDGNTIALLTNNANGYDGAIYTIDAEGSRIRTVISGMDGALGGIDLSVDKRTLLFTRDVSEFENDDNRQLDSRMFLYTFATGEIRDISENKPGGTNDLDPRFSPNEAEVVFVNTSNDDISQRDIYIQSISNNNDENDRTQLVQDAIMPDWE</sequence>
<reference evidence="2 3" key="1">
    <citation type="submission" date="2023-09" db="EMBL/GenBank/DDBJ databases">
        <authorList>
            <person name="Rey-Velasco X."/>
        </authorList>
    </citation>
    <scope>NUCLEOTIDE SEQUENCE [LARGE SCALE GENOMIC DNA]</scope>
    <source>
        <strain evidence="2 3">F363</strain>
    </source>
</reference>
<proteinExistence type="predicted"/>
<dbReference type="EMBL" id="JAVRHQ010000030">
    <property type="protein sequence ID" value="MDT0644605.1"/>
    <property type="molecule type" value="Genomic_DNA"/>
</dbReference>
<evidence type="ECO:0000313" key="3">
    <source>
        <dbReference type="Proteomes" id="UP001262889"/>
    </source>
</evidence>
<dbReference type="InterPro" id="IPR013783">
    <property type="entry name" value="Ig-like_fold"/>
</dbReference>
<dbReference type="InterPro" id="IPR003961">
    <property type="entry name" value="FN3_dom"/>
</dbReference>
<name>A0ABU3CF35_9FLAO</name>
<comment type="caution">
    <text evidence="2">The sequence shown here is derived from an EMBL/GenBank/DDBJ whole genome shotgun (WGS) entry which is preliminary data.</text>
</comment>
<gene>
    <name evidence="2" type="ORF">RM553_17330</name>
</gene>
<protein>
    <submittedName>
        <fullName evidence="2">Carboxypeptidase regulatory-like domain-containing protein</fullName>
    </submittedName>
</protein>
<keyword evidence="3" id="KW-1185">Reference proteome</keyword>
<evidence type="ECO:0000313" key="2">
    <source>
        <dbReference type="EMBL" id="MDT0644605.1"/>
    </source>
</evidence>
<dbReference type="InterPro" id="IPR013784">
    <property type="entry name" value="Carb-bd-like_fold"/>
</dbReference>
<dbReference type="PROSITE" id="PS51257">
    <property type="entry name" value="PROKAR_LIPOPROTEIN"/>
    <property type="match status" value="1"/>
</dbReference>
<organism evidence="2 3">
    <name type="scientific">Autumnicola tepida</name>
    <dbReference type="NCBI Taxonomy" id="3075595"/>
    <lineage>
        <taxon>Bacteria</taxon>
        <taxon>Pseudomonadati</taxon>
        <taxon>Bacteroidota</taxon>
        <taxon>Flavobacteriia</taxon>
        <taxon>Flavobacteriales</taxon>
        <taxon>Flavobacteriaceae</taxon>
        <taxon>Autumnicola</taxon>
    </lineage>
</organism>
<dbReference type="InterPro" id="IPR011042">
    <property type="entry name" value="6-blade_b-propeller_TolB-like"/>
</dbReference>
<dbReference type="InterPro" id="IPR036116">
    <property type="entry name" value="FN3_sf"/>
</dbReference>
<dbReference type="SUPFAM" id="SSF69304">
    <property type="entry name" value="Tricorn protease N-terminal domain"/>
    <property type="match status" value="1"/>
</dbReference>
<dbReference type="Pfam" id="PF13620">
    <property type="entry name" value="CarboxypepD_reg"/>
    <property type="match status" value="1"/>
</dbReference>
<dbReference type="Gene3D" id="2.60.40.1120">
    <property type="entry name" value="Carboxypeptidase-like, regulatory domain"/>
    <property type="match status" value="1"/>
</dbReference>
<accession>A0ABU3CF35</accession>
<dbReference type="Gene3D" id="2.120.10.30">
    <property type="entry name" value="TolB, C-terminal domain"/>
    <property type="match status" value="1"/>
</dbReference>
<dbReference type="Gene3D" id="2.60.40.10">
    <property type="entry name" value="Immunoglobulins"/>
    <property type="match status" value="1"/>
</dbReference>
<dbReference type="Proteomes" id="UP001262889">
    <property type="component" value="Unassembled WGS sequence"/>
</dbReference>
<dbReference type="SUPFAM" id="SSF49452">
    <property type="entry name" value="Starch-binding domain-like"/>
    <property type="match status" value="1"/>
</dbReference>
<feature type="signal peptide" evidence="1">
    <location>
        <begin position="1"/>
        <end position="20"/>
    </location>
</feature>
<dbReference type="CDD" id="cd00063">
    <property type="entry name" value="FN3"/>
    <property type="match status" value="1"/>
</dbReference>
<evidence type="ECO:0000256" key="1">
    <source>
        <dbReference type="SAM" id="SignalP"/>
    </source>
</evidence>
<dbReference type="RefSeq" id="WP_311536221.1">
    <property type="nucleotide sequence ID" value="NZ_JAVRHQ010000030.1"/>
</dbReference>
<feature type="chain" id="PRO_5045882529" evidence="1">
    <location>
        <begin position="21"/>
        <end position="497"/>
    </location>
</feature>